<evidence type="ECO:0000313" key="6">
    <source>
        <dbReference type="EMBL" id="CAF4584711.1"/>
    </source>
</evidence>
<comment type="caution">
    <text evidence="7">The sequence shown here is derived from an EMBL/GenBank/DDBJ whole genome shotgun (WGS) entry which is preliminary data.</text>
</comment>
<protein>
    <recommendedName>
        <fullName evidence="1">Transposase Tc1-like domain-containing protein</fullName>
    </recommendedName>
</protein>
<gene>
    <name evidence="3" type="ORF">FME351_LOCUS9883</name>
    <name evidence="5" type="ORF">HFQ381_LOCUS31438</name>
    <name evidence="4" type="ORF">LUA448_LOCUS29173</name>
    <name evidence="2" type="ORF">TIS948_LOCUS15270</name>
    <name evidence="6" type="ORF">TSG867_LOCUS26809</name>
    <name evidence="7" type="ORF">UJA718_LOCUS32954</name>
</gene>
<evidence type="ECO:0000313" key="4">
    <source>
        <dbReference type="EMBL" id="CAF3575505.1"/>
    </source>
</evidence>
<dbReference type="Proteomes" id="UP000663862">
    <property type="component" value="Unassembled WGS sequence"/>
</dbReference>
<keyword evidence="8" id="KW-1185">Reference proteome</keyword>
<dbReference type="Proteomes" id="UP000663851">
    <property type="component" value="Unassembled WGS sequence"/>
</dbReference>
<dbReference type="EMBL" id="CAJOBO010006387">
    <property type="protein sequence ID" value="CAF4560618.1"/>
    <property type="molecule type" value="Genomic_DNA"/>
</dbReference>
<evidence type="ECO:0000313" key="5">
    <source>
        <dbReference type="EMBL" id="CAF4560618.1"/>
    </source>
</evidence>
<dbReference type="Proteomes" id="UP000663873">
    <property type="component" value="Unassembled WGS sequence"/>
</dbReference>
<evidence type="ECO:0000259" key="1">
    <source>
        <dbReference type="Pfam" id="PF01498"/>
    </source>
</evidence>
<dbReference type="Proteomes" id="UP000663825">
    <property type="component" value="Unassembled WGS sequence"/>
</dbReference>
<dbReference type="EMBL" id="CAJNXB010002448">
    <property type="protein sequence ID" value="CAF3252050.1"/>
    <property type="molecule type" value="Genomic_DNA"/>
</dbReference>
<name>A0A821EL61_9BILA</name>
<dbReference type="EMBL" id="CAJOBQ010002908">
    <property type="protein sequence ID" value="CAF4584711.1"/>
    <property type="molecule type" value="Genomic_DNA"/>
</dbReference>
<dbReference type="EMBL" id="CAJNYD010004158">
    <property type="protein sequence ID" value="CAF3575505.1"/>
    <property type="molecule type" value="Genomic_DNA"/>
</dbReference>
<dbReference type="Pfam" id="PF01498">
    <property type="entry name" value="HTH_Tnp_Tc3_2"/>
    <property type="match status" value="1"/>
</dbReference>
<evidence type="ECO:0000313" key="8">
    <source>
        <dbReference type="Proteomes" id="UP000663873"/>
    </source>
</evidence>
<accession>A0A821EL61</accession>
<evidence type="ECO:0000313" key="7">
    <source>
        <dbReference type="EMBL" id="CAF4637907.1"/>
    </source>
</evidence>
<dbReference type="AlphaFoldDB" id="A0A821EL61"/>
<dbReference type="GO" id="GO:0006313">
    <property type="term" value="P:DNA transposition"/>
    <property type="evidence" value="ECO:0007669"/>
    <property type="project" value="InterPro"/>
</dbReference>
<evidence type="ECO:0000313" key="2">
    <source>
        <dbReference type="EMBL" id="CAF3252050.1"/>
    </source>
</evidence>
<dbReference type="Proteomes" id="UP000663833">
    <property type="component" value="Unassembled WGS sequence"/>
</dbReference>
<feature type="domain" description="Transposase Tc1-like" evidence="1">
    <location>
        <begin position="14"/>
        <end position="84"/>
    </location>
</feature>
<dbReference type="EMBL" id="CAJOBP010028666">
    <property type="protein sequence ID" value="CAF4637907.1"/>
    <property type="molecule type" value="Genomic_DNA"/>
</dbReference>
<organism evidence="7 8">
    <name type="scientific">Rotaria socialis</name>
    <dbReference type="NCBI Taxonomy" id="392032"/>
    <lineage>
        <taxon>Eukaryota</taxon>
        <taxon>Metazoa</taxon>
        <taxon>Spiralia</taxon>
        <taxon>Gnathifera</taxon>
        <taxon>Rotifera</taxon>
        <taxon>Eurotatoria</taxon>
        <taxon>Bdelloidea</taxon>
        <taxon>Philodinida</taxon>
        <taxon>Philodinidae</taxon>
        <taxon>Rotaria</taxon>
    </lineage>
</organism>
<dbReference type="EMBL" id="CAJNYU010001097">
    <property type="protein sequence ID" value="CAF3409946.1"/>
    <property type="molecule type" value="Genomic_DNA"/>
</dbReference>
<dbReference type="Proteomes" id="UP000663869">
    <property type="component" value="Unassembled WGS sequence"/>
</dbReference>
<reference evidence="7" key="1">
    <citation type="submission" date="2021-02" db="EMBL/GenBank/DDBJ databases">
        <authorList>
            <person name="Nowell W R."/>
        </authorList>
    </citation>
    <scope>NUCLEOTIDE SEQUENCE</scope>
</reference>
<dbReference type="OrthoDB" id="10008148at2759"/>
<proteinExistence type="predicted"/>
<dbReference type="GO" id="GO:0003677">
    <property type="term" value="F:DNA binding"/>
    <property type="evidence" value="ECO:0007669"/>
    <property type="project" value="InterPro"/>
</dbReference>
<dbReference type="GO" id="GO:0015074">
    <property type="term" value="P:DNA integration"/>
    <property type="evidence" value="ECO:0007669"/>
    <property type="project" value="InterPro"/>
</dbReference>
<sequence>MGRERKRLTTSRVDRIIHRKLISNRRMAASNMALDLKNNYETSISPQTIRNRMHEIGYRGCVARKKPLLKKSHRRKRVLWAREHSFKSKEFWNSIL</sequence>
<dbReference type="InterPro" id="IPR002492">
    <property type="entry name" value="Transposase_Tc1-like"/>
</dbReference>
<evidence type="ECO:0000313" key="3">
    <source>
        <dbReference type="EMBL" id="CAF3409946.1"/>
    </source>
</evidence>